<name>A0A134B8F1_9PORP</name>
<organism evidence="1 2">
    <name type="scientific">Porphyromonas somerae</name>
    <dbReference type="NCBI Taxonomy" id="322095"/>
    <lineage>
        <taxon>Bacteria</taxon>
        <taxon>Pseudomonadati</taxon>
        <taxon>Bacteroidota</taxon>
        <taxon>Bacteroidia</taxon>
        <taxon>Bacteroidales</taxon>
        <taxon>Porphyromonadaceae</taxon>
        <taxon>Porphyromonas</taxon>
    </lineage>
</organism>
<evidence type="ECO:0000313" key="1">
    <source>
        <dbReference type="EMBL" id="KXB76215.1"/>
    </source>
</evidence>
<accession>A0A134B8F1</accession>
<sequence length="486" mass="51255">MIKKFLPLALTLTLGLASCSKTDTPVVPQSGITITSGVLSAYPEKEIAATGLVSLPEVTEISAKVFEGYKTLKTVKAPKLTKIGDAAFKGSALTSLELGATVPTTSDDAFEGTSAEKNLVVPADKVADFAAFAIKHGFKTINGAATPGTVIEIKDGILTVYPLAKTPEDGVVTLAPEVKEIAANVFEGNTKLKSLQATAVAKIGAAAFKGTGLTSLTLGETIPEVGEGAFEGTSQEKNLVVPTEKVASFIPFAHKYGFKTINGEEPIELPAGVIIEGNTLKKWPASIARQQKVILPSYITKIGMGAFERKTQIEELEGPGVEEIATKGFGTEGTSIIRKATFPKLKKIGDRGVYNCTALKTFEAPLLEEVGLGAFWKSSKITEFNFPKLKAAPTDAFRAGYDGDLKKVVLPAVTSFGENVFNFQDKIESIELGATPPTGASVTTFYSKLKSKTPAPKVIVPASAVDAYKGADGKWLGIFVVEAKTN</sequence>
<dbReference type="InterPro" id="IPR032675">
    <property type="entry name" value="LRR_dom_sf"/>
</dbReference>
<evidence type="ECO:0000313" key="2">
    <source>
        <dbReference type="Proteomes" id="UP000070224"/>
    </source>
</evidence>
<evidence type="ECO:0008006" key="3">
    <source>
        <dbReference type="Google" id="ProtNLM"/>
    </source>
</evidence>
<proteinExistence type="predicted"/>
<dbReference type="InterPro" id="IPR053139">
    <property type="entry name" value="Surface_bspA-like"/>
</dbReference>
<dbReference type="PROSITE" id="PS51257">
    <property type="entry name" value="PROKAR_LIPOPROTEIN"/>
    <property type="match status" value="1"/>
</dbReference>
<dbReference type="Proteomes" id="UP000070224">
    <property type="component" value="Unassembled WGS sequence"/>
</dbReference>
<protein>
    <recommendedName>
        <fullName evidence="3">Leucine Rich repeat-containing domain protein</fullName>
    </recommendedName>
</protein>
<dbReference type="PANTHER" id="PTHR45661:SF3">
    <property type="entry name" value="IG-LIKE DOMAIN-CONTAINING PROTEIN"/>
    <property type="match status" value="1"/>
</dbReference>
<dbReference type="RefSeq" id="WP_060935381.1">
    <property type="nucleotide sequence ID" value="NZ_KQ960446.1"/>
</dbReference>
<dbReference type="InterPro" id="IPR026906">
    <property type="entry name" value="LRR_5"/>
</dbReference>
<dbReference type="EMBL" id="LSDK01000075">
    <property type="protein sequence ID" value="KXB76215.1"/>
    <property type="molecule type" value="Genomic_DNA"/>
</dbReference>
<dbReference type="STRING" id="322095.HMPREF3185_01056"/>
<dbReference type="PANTHER" id="PTHR45661">
    <property type="entry name" value="SURFACE ANTIGEN"/>
    <property type="match status" value="1"/>
</dbReference>
<dbReference type="Pfam" id="PF13306">
    <property type="entry name" value="LRR_5"/>
    <property type="match status" value="3"/>
</dbReference>
<dbReference type="PATRIC" id="fig|322095.3.peg.1043"/>
<keyword evidence="2" id="KW-1185">Reference proteome</keyword>
<dbReference type="Gene3D" id="3.80.10.10">
    <property type="entry name" value="Ribonuclease Inhibitor"/>
    <property type="match status" value="2"/>
</dbReference>
<comment type="caution">
    <text evidence="1">The sequence shown here is derived from an EMBL/GenBank/DDBJ whole genome shotgun (WGS) entry which is preliminary data.</text>
</comment>
<dbReference type="AlphaFoldDB" id="A0A134B8F1"/>
<gene>
    <name evidence="1" type="ORF">HMPREF3185_01056</name>
</gene>
<dbReference type="OrthoDB" id="1014757at2"/>
<reference evidence="2" key="1">
    <citation type="submission" date="2016-01" db="EMBL/GenBank/DDBJ databases">
        <authorList>
            <person name="Mitreva M."/>
            <person name="Pepin K.H."/>
            <person name="Mihindukulasuriya K.A."/>
            <person name="Fulton R."/>
            <person name="Fronick C."/>
            <person name="O'Laughlin M."/>
            <person name="Miner T."/>
            <person name="Herter B."/>
            <person name="Rosa B.A."/>
            <person name="Cordes M."/>
            <person name="Tomlinson C."/>
            <person name="Wollam A."/>
            <person name="Palsikar V.B."/>
            <person name="Mardis E.R."/>
            <person name="Wilson R.K."/>
        </authorList>
    </citation>
    <scope>NUCLEOTIDE SEQUENCE [LARGE SCALE GENOMIC DNA]</scope>
    <source>
        <strain evidence="2">KA00683</strain>
    </source>
</reference>